<feature type="transmembrane region" description="Helical" evidence="5">
    <location>
        <begin position="308"/>
        <end position="331"/>
    </location>
</feature>
<dbReference type="GO" id="GO:0055085">
    <property type="term" value="P:transmembrane transport"/>
    <property type="evidence" value="ECO:0007669"/>
    <property type="project" value="InterPro"/>
</dbReference>
<feature type="domain" description="SLC26A/SulP transporter" evidence="6">
    <location>
        <begin position="117"/>
        <end position="506"/>
    </location>
</feature>
<keyword evidence="2 5" id="KW-0812">Transmembrane</keyword>
<name>A0AAW1UTC8_9CUCU</name>
<evidence type="ECO:0000256" key="2">
    <source>
        <dbReference type="ARBA" id="ARBA00022692"/>
    </source>
</evidence>
<dbReference type="Gene3D" id="3.30.750.24">
    <property type="entry name" value="STAS domain"/>
    <property type="match status" value="1"/>
</dbReference>
<dbReference type="Proteomes" id="UP001431783">
    <property type="component" value="Unassembled WGS sequence"/>
</dbReference>
<reference evidence="7 8" key="1">
    <citation type="submission" date="2023-03" db="EMBL/GenBank/DDBJ databases">
        <title>Genome insight into feeding habits of ladybird beetles.</title>
        <authorList>
            <person name="Li H.-S."/>
            <person name="Huang Y.-H."/>
            <person name="Pang H."/>
        </authorList>
    </citation>
    <scope>NUCLEOTIDE SEQUENCE [LARGE SCALE GENOMIC DNA]</scope>
    <source>
        <strain evidence="7">SYSU_2023b</strain>
        <tissue evidence="7">Whole body</tissue>
    </source>
</reference>
<dbReference type="SUPFAM" id="SSF52091">
    <property type="entry name" value="SpoIIaa-like"/>
    <property type="match status" value="1"/>
</dbReference>
<keyword evidence="8" id="KW-1185">Reference proteome</keyword>
<feature type="transmembrane region" description="Helical" evidence="5">
    <location>
        <begin position="241"/>
        <end position="258"/>
    </location>
</feature>
<feature type="transmembrane region" description="Helical" evidence="5">
    <location>
        <begin position="185"/>
        <end position="207"/>
    </location>
</feature>
<evidence type="ECO:0000313" key="8">
    <source>
        <dbReference type="Proteomes" id="UP001431783"/>
    </source>
</evidence>
<gene>
    <name evidence="7" type="ORF">WA026_001983</name>
</gene>
<dbReference type="AlphaFoldDB" id="A0AAW1UTC8"/>
<feature type="transmembrane region" description="Helical" evidence="5">
    <location>
        <begin position="114"/>
        <end position="134"/>
    </location>
</feature>
<organism evidence="7 8">
    <name type="scientific">Henosepilachna vigintioctopunctata</name>
    <dbReference type="NCBI Taxonomy" id="420089"/>
    <lineage>
        <taxon>Eukaryota</taxon>
        <taxon>Metazoa</taxon>
        <taxon>Ecdysozoa</taxon>
        <taxon>Arthropoda</taxon>
        <taxon>Hexapoda</taxon>
        <taxon>Insecta</taxon>
        <taxon>Pterygota</taxon>
        <taxon>Neoptera</taxon>
        <taxon>Endopterygota</taxon>
        <taxon>Coleoptera</taxon>
        <taxon>Polyphaga</taxon>
        <taxon>Cucujiformia</taxon>
        <taxon>Coccinelloidea</taxon>
        <taxon>Coccinellidae</taxon>
        <taxon>Epilachninae</taxon>
        <taxon>Epilachnini</taxon>
        <taxon>Henosepilachna</taxon>
    </lineage>
</organism>
<evidence type="ECO:0000259" key="6">
    <source>
        <dbReference type="Pfam" id="PF00916"/>
    </source>
</evidence>
<dbReference type="Pfam" id="PF00916">
    <property type="entry name" value="Sulfate_transp"/>
    <property type="match status" value="1"/>
</dbReference>
<protein>
    <recommendedName>
        <fullName evidence="6">SLC26A/SulP transporter domain-containing protein</fullName>
    </recommendedName>
</protein>
<feature type="transmembrane region" description="Helical" evidence="5">
    <location>
        <begin position="375"/>
        <end position="398"/>
    </location>
</feature>
<comment type="caution">
    <text evidence="7">The sequence shown here is derived from an EMBL/GenBank/DDBJ whole genome shotgun (WGS) entry which is preliminary data.</text>
</comment>
<feature type="transmembrane region" description="Helical" evidence="5">
    <location>
        <begin position="503"/>
        <end position="534"/>
    </location>
</feature>
<dbReference type="InterPro" id="IPR036513">
    <property type="entry name" value="STAS_dom_sf"/>
</dbReference>
<dbReference type="InterPro" id="IPR011547">
    <property type="entry name" value="SLC26A/SulP_dom"/>
</dbReference>
<evidence type="ECO:0000256" key="5">
    <source>
        <dbReference type="SAM" id="Phobius"/>
    </source>
</evidence>
<keyword evidence="4 5" id="KW-0472">Membrane</keyword>
<evidence type="ECO:0000256" key="4">
    <source>
        <dbReference type="ARBA" id="ARBA00023136"/>
    </source>
</evidence>
<evidence type="ECO:0000256" key="1">
    <source>
        <dbReference type="ARBA" id="ARBA00004141"/>
    </source>
</evidence>
<dbReference type="InterPro" id="IPR001902">
    <property type="entry name" value="SLC26A/SulP_fam"/>
</dbReference>
<dbReference type="GO" id="GO:0016020">
    <property type="term" value="C:membrane"/>
    <property type="evidence" value="ECO:0007669"/>
    <property type="project" value="UniProtKB-SubCell"/>
</dbReference>
<dbReference type="CDD" id="cd07042">
    <property type="entry name" value="STAS_SulP_like_sulfate_transporter"/>
    <property type="match status" value="1"/>
</dbReference>
<evidence type="ECO:0000256" key="3">
    <source>
        <dbReference type="ARBA" id="ARBA00022989"/>
    </source>
</evidence>
<feature type="transmembrane region" description="Helical" evidence="5">
    <location>
        <begin position="444"/>
        <end position="462"/>
    </location>
</feature>
<evidence type="ECO:0000313" key="7">
    <source>
        <dbReference type="EMBL" id="KAK9883788.1"/>
    </source>
</evidence>
<dbReference type="PANTHER" id="PTHR11814">
    <property type="entry name" value="SULFATE TRANSPORTER"/>
    <property type="match status" value="1"/>
</dbReference>
<sequence>MTKFRLDADNNSGSQVTLTSYMIGGTDVGQLNLGYESTNDLSKSENFCLGCQNKSTNTILDLPDDTYLRRRDPFIPKPTIKERLKEKIKGGCTRKVFYKRVPILAWLPSYNADFAVSDLVAGITVGLTVIPQAIAYANVAGLPPQIGLYSSFMACFIYAIFGSCKDSPIGPTAIAALLTRENIHDLGPAGATILCFLTGCVVFLMGIFQCGFFIDFISGPVAAGFTSAAAIIIATTQIKDILGLSFSGGEFILIWEQIINHISETKLYDATLGIVTILVLLVLRSIKNIQIGSEDQRHKPMYAFLNKSIWLISTARNILVVCVTAGLAYYFEMNGSHPFRLTGYIKPGLPDIKLPPFEVQMGNTTRHFGEVTSTLGSGILVVPLFAILENIALAKVFAEGKSIDATQEMLAIGMCNIASSFVQSMPVTGALSRGAVNNASGVKSTFGGIYTAIIVMVSLKFFTPAFSYIPKASLAAIIVAAVVFMVELHVVKPMWKTKKIDLIPAAATFLACLLLRLEVGIVIGISINVMFLLYQSARPSIRVEKLTTSFGCDYILITPDRSLAFPSVEYVRSVVSKAGIKQGYSSTPVVIDAKHIQAADFTTAAGIKSLIDDFHSRSQPIVFYNLKPSVLSIFQGVGPKAFIHCNSYLELNRLLQEHCETIKCKLKISDDVSLNM</sequence>
<keyword evidence="3 5" id="KW-1133">Transmembrane helix</keyword>
<accession>A0AAW1UTC8</accession>
<proteinExistence type="predicted"/>
<feature type="transmembrane region" description="Helical" evidence="5">
    <location>
        <begin position="213"/>
        <end position="234"/>
    </location>
</feature>
<feature type="transmembrane region" description="Helical" evidence="5">
    <location>
        <begin position="270"/>
        <end position="287"/>
    </location>
</feature>
<feature type="transmembrane region" description="Helical" evidence="5">
    <location>
        <begin position="474"/>
        <end position="491"/>
    </location>
</feature>
<dbReference type="EMBL" id="JARQZJ010000091">
    <property type="protein sequence ID" value="KAK9883788.1"/>
    <property type="molecule type" value="Genomic_DNA"/>
</dbReference>
<feature type="transmembrane region" description="Helical" evidence="5">
    <location>
        <begin position="146"/>
        <end position="164"/>
    </location>
</feature>
<comment type="subcellular location">
    <subcellularLocation>
        <location evidence="1">Membrane</location>
        <topology evidence="1">Multi-pass membrane protein</topology>
    </subcellularLocation>
</comment>